<dbReference type="InterPro" id="IPR002495">
    <property type="entry name" value="Glyco_trans_8"/>
</dbReference>
<keyword evidence="1" id="KW-0328">Glycosyltransferase</keyword>
<dbReference type="PANTHER" id="PTHR11183">
    <property type="entry name" value="GLYCOGENIN SUBFAMILY MEMBER"/>
    <property type="match status" value="1"/>
</dbReference>
<evidence type="ECO:0000256" key="1">
    <source>
        <dbReference type="ARBA" id="ARBA00022676"/>
    </source>
</evidence>
<evidence type="ECO:0000313" key="4">
    <source>
        <dbReference type="EMBL" id="KAK7842400.1"/>
    </source>
</evidence>
<dbReference type="Proteomes" id="UP000237347">
    <property type="component" value="Unassembled WGS sequence"/>
</dbReference>
<keyword evidence="3" id="KW-0464">Manganese</keyword>
<organism evidence="4 5">
    <name type="scientific">Quercus suber</name>
    <name type="common">Cork oak</name>
    <dbReference type="NCBI Taxonomy" id="58331"/>
    <lineage>
        <taxon>Eukaryota</taxon>
        <taxon>Viridiplantae</taxon>
        <taxon>Streptophyta</taxon>
        <taxon>Embryophyta</taxon>
        <taxon>Tracheophyta</taxon>
        <taxon>Spermatophyta</taxon>
        <taxon>Magnoliopsida</taxon>
        <taxon>eudicotyledons</taxon>
        <taxon>Gunneridae</taxon>
        <taxon>Pentapetalae</taxon>
        <taxon>rosids</taxon>
        <taxon>fabids</taxon>
        <taxon>Fagales</taxon>
        <taxon>Fagaceae</taxon>
        <taxon>Quercus</taxon>
    </lineage>
</organism>
<evidence type="ECO:0000313" key="5">
    <source>
        <dbReference type="Proteomes" id="UP000237347"/>
    </source>
</evidence>
<dbReference type="InterPro" id="IPR050587">
    <property type="entry name" value="GNT1/Glycosyltrans_8"/>
</dbReference>
<name>A0AAW0KU66_QUESU</name>
<reference evidence="4 5" key="1">
    <citation type="journal article" date="2018" name="Sci. Data">
        <title>The draft genome sequence of cork oak.</title>
        <authorList>
            <person name="Ramos A.M."/>
            <person name="Usie A."/>
            <person name="Barbosa P."/>
            <person name="Barros P.M."/>
            <person name="Capote T."/>
            <person name="Chaves I."/>
            <person name="Simoes F."/>
            <person name="Abreu I."/>
            <person name="Carrasquinho I."/>
            <person name="Faro C."/>
            <person name="Guimaraes J.B."/>
            <person name="Mendonca D."/>
            <person name="Nobrega F."/>
            <person name="Rodrigues L."/>
            <person name="Saibo N.J.M."/>
            <person name="Varela M.C."/>
            <person name="Egas C."/>
            <person name="Matos J."/>
            <person name="Miguel C.M."/>
            <person name="Oliveira M.M."/>
            <person name="Ricardo C.P."/>
            <person name="Goncalves S."/>
        </authorList>
    </citation>
    <scope>NUCLEOTIDE SEQUENCE [LARGE SCALE GENOMIC DNA]</scope>
    <source>
        <strain evidence="5">cv. HL8</strain>
    </source>
</reference>
<keyword evidence="2" id="KW-0808">Transferase</keyword>
<dbReference type="Pfam" id="PF01501">
    <property type="entry name" value="Glyco_transf_8"/>
    <property type="match status" value="2"/>
</dbReference>
<accession>A0AAW0KU66</accession>
<sequence>MGSKTSSSTRAKPFIFFLLFLSSSLFFTVLTFRPKPNLINTHGLQHQAKISNGFNLIANEFKGKNVKVGLVNIVGDRIEATYRLLGLSESKTETVKVRFDHVSKDLTWRDFFPERIDEDEKWAPPKCPEILLPRKEDYEDLDVVIARTPCDKVKENKGIRDVFRLQVNLVVANLVVRNGWISPDVNRTVYAVFIGSCEPMVEIFRCDDLVMHQGDHWVYKPELRRLKQKVLMPFGSCQLAPSYAQTGQEVWRNFMSESGQQKHSITLHHHKKAYATVLHSSEAYVCGAIALAQSIIQSNSTKDLVLLADHSISSKSIRGLRAAGWKIKRIRNPFAKKGSYNEWNYSKLRVWQLIEYDKVIFIDADLLVLKNIDKFFVHPQVSAATNNMMIFNSGVMVIEPSLCTFKELLSKSFKLESYNGGEQGFLNEAFTWWHRLPTKLNQLKIFDESNNEKHEIAEDSYTMQYLGLKPWMCYKDYDCNWDKLDHHQFASDSAHKRWWQVFEAMPKYLQPYCGLTKEMDARIRKWRGMARRASLADGHWRIKVEDPRQHHFVDYLRDANSQEVWRNFMSESGQQKHSITLHHHKKAYATVLHSSEAYVCGAIALAQSIIQSNSTKDLVLLADHSISSKSIRGLRAAGWKIKRIKRIRNPFAKKGSYNEWNYSKLRVWQLIEYDKVIFIDADLLVLKNIDKFFVHPQVSAATNNMMIFNSGVMVIEPSLCTFKELLSKSFKLESYNGGEQGFLNEAFTWWHRLPTKLNQLKIFDESNNEKHEIAEDSYTMQYLGLKPWMCYKDYDCNWDKLDHHQFASDSAHKRWWQVFEAMPKYLQPYCGLTKEMDARIRKWRGMARRASLADGHWRIKVEDPRQHHFVDYLRDANS</sequence>
<keyword evidence="5" id="KW-1185">Reference proteome</keyword>
<comment type="caution">
    <text evidence="4">The sequence shown here is derived from an EMBL/GenBank/DDBJ whole genome shotgun (WGS) entry which is preliminary data.</text>
</comment>
<dbReference type="EMBL" id="PKMF04000221">
    <property type="protein sequence ID" value="KAK7842400.1"/>
    <property type="molecule type" value="Genomic_DNA"/>
</dbReference>
<dbReference type="CDD" id="cd02537">
    <property type="entry name" value="GT8_Glycogenin"/>
    <property type="match status" value="2"/>
</dbReference>
<dbReference type="AlphaFoldDB" id="A0AAW0KU66"/>
<evidence type="ECO:0000256" key="2">
    <source>
        <dbReference type="ARBA" id="ARBA00022679"/>
    </source>
</evidence>
<dbReference type="SUPFAM" id="SSF53448">
    <property type="entry name" value="Nucleotide-diphospho-sugar transferases"/>
    <property type="match status" value="2"/>
</dbReference>
<dbReference type="Gene3D" id="3.90.550.10">
    <property type="entry name" value="Spore Coat Polysaccharide Biosynthesis Protein SpsA, Chain A"/>
    <property type="match status" value="2"/>
</dbReference>
<gene>
    <name evidence="4" type="primary">GUX4_1</name>
    <name evidence="4" type="ORF">CFP56_013961</name>
</gene>
<proteinExistence type="predicted"/>
<protein>
    <submittedName>
        <fullName evidence="4">Udp-glucuronate:xylan alpha-glucuronosyltransferase 4</fullName>
    </submittedName>
</protein>
<dbReference type="GO" id="GO:0016757">
    <property type="term" value="F:glycosyltransferase activity"/>
    <property type="evidence" value="ECO:0007669"/>
    <property type="project" value="UniProtKB-KW"/>
</dbReference>
<dbReference type="InterPro" id="IPR029044">
    <property type="entry name" value="Nucleotide-diphossugar_trans"/>
</dbReference>
<evidence type="ECO:0000256" key="3">
    <source>
        <dbReference type="ARBA" id="ARBA00023211"/>
    </source>
</evidence>